<dbReference type="Pfam" id="PF00496">
    <property type="entry name" value="SBP_bac_5"/>
    <property type="match status" value="1"/>
</dbReference>
<dbReference type="InterPro" id="IPR030678">
    <property type="entry name" value="Peptide/Ni-bd"/>
</dbReference>
<dbReference type="InterPro" id="IPR039424">
    <property type="entry name" value="SBP_5"/>
</dbReference>
<dbReference type="GO" id="GO:0015833">
    <property type="term" value="P:peptide transport"/>
    <property type="evidence" value="ECO:0007669"/>
    <property type="project" value="TreeGrafter"/>
</dbReference>
<dbReference type="GeneID" id="61385958"/>
<feature type="domain" description="Solute-binding protein family 5" evidence="3">
    <location>
        <begin position="99"/>
        <end position="505"/>
    </location>
</feature>
<evidence type="ECO:0000313" key="5">
    <source>
        <dbReference type="Proteomes" id="UP001236270"/>
    </source>
</evidence>
<evidence type="ECO:0000256" key="2">
    <source>
        <dbReference type="SAM" id="SignalP"/>
    </source>
</evidence>
<reference evidence="4" key="1">
    <citation type="submission" date="2023-08" db="EMBL/GenBank/DDBJ databases">
        <title>WGS of pathogenic bacterial species, Los Angeles County Public Health Laboratories.</title>
        <authorList>
            <person name="Garrigues J.M."/>
            <person name="Green N.M."/>
        </authorList>
    </citation>
    <scope>NUCLEOTIDE SEQUENCE</scope>
    <source>
        <strain evidence="4">LACPHL-BACT-2023-00068</strain>
    </source>
</reference>
<gene>
    <name evidence="4" type="ORF">RBJ30_07425</name>
</gene>
<dbReference type="Gene3D" id="3.10.105.10">
    <property type="entry name" value="Dipeptide-binding Protein, Domain 3"/>
    <property type="match status" value="1"/>
</dbReference>
<evidence type="ECO:0000256" key="1">
    <source>
        <dbReference type="ARBA" id="ARBA00022729"/>
    </source>
</evidence>
<proteinExistence type="predicted"/>
<dbReference type="SUPFAM" id="SSF53850">
    <property type="entry name" value="Periplasmic binding protein-like II"/>
    <property type="match status" value="1"/>
</dbReference>
<dbReference type="InterPro" id="IPR000914">
    <property type="entry name" value="SBP_5_dom"/>
</dbReference>
<sequence length="603" mass="68517">MRAVLIALLCLALGSAGVRAQTIKESSAFAAIGEPKYAPGFDHFDYVNPDAPKGGRVTLAAIGTFDNFNRYAMRGNAAVRTDQLYDSLFTTSDDEPGSYYPLIAEGVRYASDFSWAEVTINPRARFHDGSPVTAEDVAWSFHKFMTEGVPQFRLIYKGTTMKAVAPLMVRIDLAKPGKEDMLSLFSLPVMPKKFWLHRRFDEPLSAPPLAGGPYKISAWRMGQYVVYSRVKDYWAANLPVNRGRWNFDTIRYDYYLDDNVAFEAFKAGAVDFRSETSTKNWATRYLGRNFTSGYIVKEEEKNSSAQDTQWLAFNIQRPVFADRAVREAVTLAFDFEWMNKALFYGAYSRANSYFQNSEYAARGLPDADELALLTPMKKALPPEVFTAAWRPPASDGGGFDRENLLKADRLLTAAGWVLKGQQRVNARTGLPLRFELLLPSSANSQWVIPFQHNLQRIGVRMDIRQVDNSQATSRLRSRDYDMMPRPWRAVLWPSGGDLQIAWGSQYINSSYNGPGVQSPVIDSLLAQMIRNEGNKPKLLPLARALDRVLTWNYYQLPMWYMATDRVAYWDKFSRPAVRPVYTLGFDNWWYDVNKAAKLPADRR</sequence>
<dbReference type="PANTHER" id="PTHR30290:SF64">
    <property type="entry name" value="ABC TRANSPORTER PERIPLASMIC BINDING PROTEIN"/>
    <property type="match status" value="1"/>
</dbReference>
<organism evidence="4 5">
    <name type="scientific">Pluralibacter gergoviae</name>
    <name type="common">Enterobacter gergoviae</name>
    <dbReference type="NCBI Taxonomy" id="61647"/>
    <lineage>
        <taxon>Bacteria</taxon>
        <taxon>Pseudomonadati</taxon>
        <taxon>Pseudomonadota</taxon>
        <taxon>Gammaproteobacteria</taxon>
        <taxon>Enterobacterales</taxon>
        <taxon>Enterobacteriaceae</taxon>
        <taxon>Pluralibacter</taxon>
    </lineage>
</organism>
<accession>A0AAW8HJX4</accession>
<dbReference type="Gene3D" id="3.40.190.10">
    <property type="entry name" value="Periplasmic binding protein-like II"/>
    <property type="match status" value="1"/>
</dbReference>
<dbReference type="EMBL" id="JAVDNV010000004">
    <property type="protein sequence ID" value="MDQ2308930.1"/>
    <property type="molecule type" value="Genomic_DNA"/>
</dbReference>
<feature type="chain" id="PRO_5043555384" evidence="2">
    <location>
        <begin position="21"/>
        <end position="603"/>
    </location>
</feature>
<dbReference type="Proteomes" id="UP001236270">
    <property type="component" value="Unassembled WGS sequence"/>
</dbReference>
<dbReference type="RefSeq" id="WP_048253898.1">
    <property type="nucleotide sequence ID" value="NZ_CBCSIS010000002.1"/>
</dbReference>
<comment type="caution">
    <text evidence="4">The sequence shown here is derived from an EMBL/GenBank/DDBJ whole genome shotgun (WGS) entry which is preliminary data.</text>
</comment>
<evidence type="ECO:0000259" key="3">
    <source>
        <dbReference type="Pfam" id="PF00496"/>
    </source>
</evidence>
<dbReference type="GO" id="GO:0043190">
    <property type="term" value="C:ATP-binding cassette (ABC) transporter complex"/>
    <property type="evidence" value="ECO:0007669"/>
    <property type="project" value="InterPro"/>
</dbReference>
<dbReference type="FunFam" id="3.10.105.10:FF:000005">
    <property type="entry name" value="ABC transporter substrate-binding protein"/>
    <property type="match status" value="1"/>
</dbReference>
<keyword evidence="1 2" id="KW-0732">Signal</keyword>
<name>A0AAW8HJX4_PLUGE</name>
<dbReference type="PIRSF" id="PIRSF002741">
    <property type="entry name" value="MppA"/>
    <property type="match status" value="1"/>
</dbReference>
<dbReference type="CDD" id="cd08497">
    <property type="entry name" value="MbnE-like"/>
    <property type="match status" value="1"/>
</dbReference>
<dbReference type="AlphaFoldDB" id="A0AAW8HJX4"/>
<dbReference type="PANTHER" id="PTHR30290">
    <property type="entry name" value="PERIPLASMIC BINDING COMPONENT OF ABC TRANSPORTER"/>
    <property type="match status" value="1"/>
</dbReference>
<dbReference type="FunFam" id="3.40.190.10:FF:000104">
    <property type="entry name" value="Peptide ABC transporter substrate-binding protein"/>
    <property type="match status" value="1"/>
</dbReference>
<feature type="signal peptide" evidence="2">
    <location>
        <begin position="1"/>
        <end position="20"/>
    </location>
</feature>
<dbReference type="GO" id="GO:0030288">
    <property type="term" value="C:outer membrane-bounded periplasmic space"/>
    <property type="evidence" value="ECO:0007669"/>
    <property type="project" value="TreeGrafter"/>
</dbReference>
<protein>
    <submittedName>
        <fullName evidence="4">Extracellular solute-binding protein</fullName>
    </submittedName>
</protein>
<dbReference type="GO" id="GO:1904680">
    <property type="term" value="F:peptide transmembrane transporter activity"/>
    <property type="evidence" value="ECO:0007669"/>
    <property type="project" value="TreeGrafter"/>
</dbReference>
<evidence type="ECO:0000313" key="4">
    <source>
        <dbReference type="EMBL" id="MDQ2308930.1"/>
    </source>
</evidence>
<dbReference type="GO" id="GO:0042884">
    <property type="term" value="P:microcin transport"/>
    <property type="evidence" value="ECO:0007669"/>
    <property type="project" value="TreeGrafter"/>
</dbReference>